<feature type="signal peptide" evidence="2">
    <location>
        <begin position="1"/>
        <end position="29"/>
    </location>
</feature>
<feature type="compositionally biased region" description="Basic and acidic residues" evidence="1">
    <location>
        <begin position="279"/>
        <end position="314"/>
    </location>
</feature>
<name>A0A6G0WDN5_9STRA</name>
<dbReference type="AlphaFoldDB" id="A0A6G0WDN5"/>
<feature type="chain" id="PRO_5026222576" evidence="2">
    <location>
        <begin position="30"/>
        <end position="314"/>
    </location>
</feature>
<feature type="region of interest" description="Disordered" evidence="1">
    <location>
        <begin position="267"/>
        <end position="314"/>
    </location>
</feature>
<comment type="caution">
    <text evidence="3">The sequence shown here is derived from an EMBL/GenBank/DDBJ whole genome shotgun (WGS) entry which is preliminary data.</text>
</comment>
<keyword evidence="4" id="KW-1185">Reference proteome</keyword>
<dbReference type="VEuPathDB" id="FungiDB:AeMF1_007612"/>
<dbReference type="VEuPathDB" id="FungiDB:AeMF1_007987"/>
<gene>
    <name evidence="3" type="ORF">Ae201684_016106</name>
</gene>
<evidence type="ECO:0000313" key="3">
    <source>
        <dbReference type="EMBL" id="KAF0725333.1"/>
    </source>
</evidence>
<evidence type="ECO:0000313" key="4">
    <source>
        <dbReference type="Proteomes" id="UP000481153"/>
    </source>
</evidence>
<accession>A0A6G0WDN5</accession>
<sequence>MRYCLWSEAARKVPVSLLLAKLLIALGEGVVYLDETIPPRIGKRLAVIDKDCCLNLWQPSLGTFLKANNGGQTVMNVLRAFRGDPKDSSNFDTLLQETAKLALRLQDALNIPTEVIEGAFGLNLDDEEQTKDKIGDFLFGLFGGVPGYVAELFVALTRKNVALISYMAALKSYVHDIVEKELGVNIVENAGLWLKTMKQVTDPWWFAREAGLCGSTPPRGVILRYMLEALFFFAPQDDEVETVKCFRSCLQDDHVRAPLTNLEGEQWVPEAEETAQVESVKKRQSTEEPRQPVERKKPRSDNGRQEAANDKENE</sequence>
<dbReference type="EMBL" id="VJMJ01000243">
    <property type="protein sequence ID" value="KAF0725333.1"/>
    <property type="molecule type" value="Genomic_DNA"/>
</dbReference>
<evidence type="ECO:0000256" key="2">
    <source>
        <dbReference type="SAM" id="SignalP"/>
    </source>
</evidence>
<keyword evidence="2" id="KW-0732">Signal</keyword>
<organism evidence="3 4">
    <name type="scientific">Aphanomyces euteiches</name>
    <dbReference type="NCBI Taxonomy" id="100861"/>
    <lineage>
        <taxon>Eukaryota</taxon>
        <taxon>Sar</taxon>
        <taxon>Stramenopiles</taxon>
        <taxon>Oomycota</taxon>
        <taxon>Saprolegniomycetes</taxon>
        <taxon>Saprolegniales</taxon>
        <taxon>Verrucalvaceae</taxon>
        <taxon>Aphanomyces</taxon>
    </lineage>
</organism>
<proteinExistence type="predicted"/>
<evidence type="ECO:0000256" key="1">
    <source>
        <dbReference type="SAM" id="MobiDB-lite"/>
    </source>
</evidence>
<reference evidence="3 4" key="1">
    <citation type="submission" date="2019-07" db="EMBL/GenBank/DDBJ databases">
        <title>Genomics analysis of Aphanomyces spp. identifies a new class of oomycete effector associated with host adaptation.</title>
        <authorList>
            <person name="Gaulin E."/>
        </authorList>
    </citation>
    <scope>NUCLEOTIDE SEQUENCE [LARGE SCALE GENOMIC DNA]</scope>
    <source>
        <strain evidence="3 4">ATCC 201684</strain>
    </source>
</reference>
<dbReference type="Proteomes" id="UP000481153">
    <property type="component" value="Unassembled WGS sequence"/>
</dbReference>
<protein>
    <submittedName>
        <fullName evidence="3">Uncharacterized protein</fullName>
    </submittedName>
</protein>